<name>A0A3G8ZIW7_9ACTN</name>
<evidence type="ECO:0000256" key="4">
    <source>
        <dbReference type="SAM" id="MobiDB-lite"/>
    </source>
</evidence>
<evidence type="ECO:0000256" key="5">
    <source>
        <dbReference type="SAM" id="Phobius"/>
    </source>
</evidence>
<accession>A0A3G8ZIW7</accession>
<dbReference type="SMART" id="SM01208">
    <property type="entry name" value="G5"/>
    <property type="match status" value="1"/>
</dbReference>
<keyword evidence="5" id="KW-1133">Transmembrane helix</keyword>
<dbReference type="Proteomes" id="UP000268084">
    <property type="component" value="Chromosome"/>
</dbReference>
<dbReference type="GO" id="GO:0016787">
    <property type="term" value="F:hydrolase activity"/>
    <property type="evidence" value="ECO:0007669"/>
    <property type="project" value="UniProtKB-KW"/>
</dbReference>
<dbReference type="InterPro" id="IPR051933">
    <property type="entry name" value="Resuscitation_pf_RpfB"/>
</dbReference>
<dbReference type="AlphaFoldDB" id="A0A3G8ZIW7"/>
<keyword evidence="8" id="KW-1185">Reference proteome</keyword>
<dbReference type="CDD" id="cd13925">
    <property type="entry name" value="RPF"/>
    <property type="match status" value="1"/>
</dbReference>
<protein>
    <submittedName>
        <fullName evidence="7">DUF348 domain-containing protein</fullName>
    </submittedName>
</protein>
<dbReference type="RefSeq" id="WP_124798017.1">
    <property type="nucleotide sequence ID" value="NZ_CP034170.1"/>
</dbReference>
<organism evidence="7 8">
    <name type="scientific">Nakamurella antarctica</name>
    <dbReference type="NCBI Taxonomy" id="1902245"/>
    <lineage>
        <taxon>Bacteria</taxon>
        <taxon>Bacillati</taxon>
        <taxon>Actinomycetota</taxon>
        <taxon>Actinomycetes</taxon>
        <taxon>Nakamurellales</taxon>
        <taxon>Nakamurellaceae</taxon>
        <taxon>Nakamurella</taxon>
    </lineage>
</organism>
<dbReference type="OrthoDB" id="1404170at2"/>
<keyword evidence="5" id="KW-0472">Membrane</keyword>
<feature type="transmembrane region" description="Helical" evidence="5">
    <location>
        <begin position="102"/>
        <end position="123"/>
    </location>
</feature>
<dbReference type="Gene3D" id="1.10.530.10">
    <property type="match status" value="1"/>
</dbReference>
<feature type="region of interest" description="Disordered" evidence="4">
    <location>
        <begin position="456"/>
        <end position="476"/>
    </location>
</feature>
<dbReference type="InterPro" id="IPR023346">
    <property type="entry name" value="Lysozyme-like_dom_sf"/>
</dbReference>
<keyword evidence="3" id="KW-0378">Hydrolase</keyword>
<dbReference type="Pfam" id="PF03990">
    <property type="entry name" value="DUF348"/>
    <property type="match status" value="4"/>
</dbReference>
<feature type="domain" description="G5" evidence="6">
    <location>
        <begin position="350"/>
        <end position="431"/>
    </location>
</feature>
<proteinExistence type="inferred from homology"/>
<dbReference type="InterPro" id="IPR010618">
    <property type="entry name" value="RPF"/>
</dbReference>
<reference evidence="7 8" key="2">
    <citation type="submission" date="2018-12" db="EMBL/GenBank/DDBJ databases">
        <title>Nakamurella antarcticus sp. nov., isolated from Antarctica South Shetland Islands soil.</title>
        <authorList>
            <person name="Peng F."/>
        </authorList>
    </citation>
    <scope>NUCLEOTIDE SEQUENCE [LARGE SCALE GENOMIC DNA]</scope>
    <source>
        <strain evidence="7 8">S14-144</strain>
    </source>
</reference>
<comment type="similarity">
    <text evidence="1">Belongs to the transglycosylase family. Rpf subfamily.</text>
</comment>
<dbReference type="InterPro" id="IPR011098">
    <property type="entry name" value="G5_dom"/>
</dbReference>
<evidence type="ECO:0000313" key="8">
    <source>
        <dbReference type="Proteomes" id="UP000268084"/>
    </source>
</evidence>
<dbReference type="PROSITE" id="PS51109">
    <property type="entry name" value="G5"/>
    <property type="match status" value="1"/>
</dbReference>
<keyword evidence="5" id="KW-0812">Transmembrane</keyword>
<feature type="region of interest" description="Disordered" evidence="4">
    <location>
        <begin position="1"/>
        <end position="20"/>
    </location>
</feature>
<dbReference type="Gene3D" id="2.20.230.10">
    <property type="entry name" value="Resuscitation-promoting factor rpfb"/>
    <property type="match status" value="1"/>
</dbReference>
<keyword evidence="2" id="KW-0732">Signal</keyword>
<reference evidence="7 8" key="1">
    <citation type="submission" date="2018-11" db="EMBL/GenBank/DDBJ databases">
        <authorList>
            <person name="Da X."/>
        </authorList>
    </citation>
    <scope>NUCLEOTIDE SEQUENCE [LARGE SCALE GENOMIC DNA]</scope>
    <source>
        <strain evidence="7 8">S14-144</strain>
    </source>
</reference>
<dbReference type="KEGG" id="nak:EH165_03315"/>
<evidence type="ECO:0000256" key="3">
    <source>
        <dbReference type="ARBA" id="ARBA00022801"/>
    </source>
</evidence>
<gene>
    <name evidence="7" type="ORF">EH165_03315</name>
</gene>
<evidence type="ECO:0000259" key="6">
    <source>
        <dbReference type="PROSITE" id="PS51109"/>
    </source>
</evidence>
<evidence type="ECO:0000256" key="2">
    <source>
        <dbReference type="ARBA" id="ARBA00022729"/>
    </source>
</evidence>
<evidence type="ECO:0000313" key="7">
    <source>
        <dbReference type="EMBL" id="AZI57332.1"/>
    </source>
</evidence>
<dbReference type="InterPro" id="IPR007137">
    <property type="entry name" value="DUF348"/>
</dbReference>
<dbReference type="EMBL" id="CP034170">
    <property type="protein sequence ID" value="AZI57332.1"/>
    <property type="molecule type" value="Genomic_DNA"/>
</dbReference>
<sequence>MTSYAGTPDNLDPHQDLGNELFAGTENVPADQTQEFQAGVGADLATDVSDADVSDADEMIEDASESEAVVAAEQDGQVSPALAAGAVATLAPVKKSTLRKPWVIAAAVLVLALASVGGTLLAMTKSVTISVDGQDQSITTLSGSVNGALEAAGIAVAEHDSLAPAGEETIADGSKIVLNKGRLLTLTIDGKQVQVWTTARTVDDALAQLGRNAGDYQLSADRSRAIPLDGLAVSGDTLHAVTIADRGTAKSITTPAKTVADVLKAQKITLGANDRITPALGTAISSSTKISIITLPTVTITDGTTAGAPAASEAKDVAGLLSAAGITLGAEDTITPAVDTPLTEGLQVAITRIATTQVVVAEPIAQPADESVDDETLTKGTTKVKQAGKAGEAAVTYNVTTTNGAETARVEASRTVTTEALPTITSVGTKVVVAPAPVRVAASAPAAAASAPAASEPAASSNTGAAPQSASSSGVNWDGVAKCESTNNWSINTGNGYYGGLQFDIRTWLGAGGGQYAPRADLATREQQIAIADVLYSQRGLQPWACGYAG</sequence>
<evidence type="ECO:0000256" key="1">
    <source>
        <dbReference type="ARBA" id="ARBA00010830"/>
    </source>
</evidence>
<dbReference type="Pfam" id="PF06737">
    <property type="entry name" value="Transglycosylas"/>
    <property type="match status" value="1"/>
</dbReference>
<dbReference type="PANTHER" id="PTHR39160:SF4">
    <property type="entry name" value="RESUSCITATION-PROMOTING FACTOR RPFB"/>
    <property type="match status" value="1"/>
</dbReference>
<feature type="compositionally biased region" description="Polar residues" evidence="4">
    <location>
        <begin position="462"/>
        <end position="475"/>
    </location>
</feature>
<dbReference type="Pfam" id="PF07501">
    <property type="entry name" value="G5"/>
    <property type="match status" value="1"/>
</dbReference>
<dbReference type="SUPFAM" id="SSF53955">
    <property type="entry name" value="Lysozyme-like"/>
    <property type="match status" value="1"/>
</dbReference>
<dbReference type="PANTHER" id="PTHR39160">
    <property type="entry name" value="CELL WALL-BINDING PROTEIN YOCH"/>
    <property type="match status" value="1"/>
</dbReference>